<organism evidence="2 3">
    <name type="scientific">Imshaugia aleurites</name>
    <dbReference type="NCBI Taxonomy" id="172621"/>
    <lineage>
        <taxon>Eukaryota</taxon>
        <taxon>Fungi</taxon>
        <taxon>Dikarya</taxon>
        <taxon>Ascomycota</taxon>
        <taxon>Pezizomycotina</taxon>
        <taxon>Lecanoromycetes</taxon>
        <taxon>OSLEUM clade</taxon>
        <taxon>Lecanoromycetidae</taxon>
        <taxon>Lecanorales</taxon>
        <taxon>Lecanorineae</taxon>
        <taxon>Parmeliaceae</taxon>
        <taxon>Imshaugia</taxon>
    </lineage>
</organism>
<feature type="region of interest" description="Disordered" evidence="1">
    <location>
        <begin position="189"/>
        <end position="220"/>
    </location>
</feature>
<proteinExistence type="predicted"/>
<evidence type="ECO:0000313" key="2">
    <source>
        <dbReference type="EMBL" id="CAF9930019.1"/>
    </source>
</evidence>
<dbReference type="AlphaFoldDB" id="A0A8H3FSX4"/>
<evidence type="ECO:0000256" key="1">
    <source>
        <dbReference type="SAM" id="MobiDB-lite"/>
    </source>
</evidence>
<dbReference type="EMBL" id="CAJPDT010000055">
    <property type="protein sequence ID" value="CAF9930019.1"/>
    <property type="molecule type" value="Genomic_DNA"/>
</dbReference>
<comment type="caution">
    <text evidence="2">The sequence shown here is derived from an EMBL/GenBank/DDBJ whole genome shotgun (WGS) entry which is preliminary data.</text>
</comment>
<protein>
    <submittedName>
        <fullName evidence="2">Uncharacterized protein</fullName>
    </submittedName>
</protein>
<name>A0A8H3FSX4_9LECA</name>
<dbReference type="Proteomes" id="UP000664534">
    <property type="component" value="Unassembled WGS sequence"/>
</dbReference>
<gene>
    <name evidence="2" type="ORF">IMSHALPRED_008068</name>
</gene>
<sequence length="254" mass="29008">MASVPDLIPDIFRLKWYAHERDQRFLFQGSQETIVKELKAWVVRRKEFVKQYYDLMFESQAALKTHLSAPNNTPEDAAAYDEEVYKRNNRCEDLRNSASEESARAEYLLHTLKFRGLTWPVFWWRPDVDGGVCSFLGTEDKPRDEEMKLQADRSQAIPRIKANWDSIIKAYGNILSEEEKNAIYEALEREEGSAGEGQVPTGHVEARGSPGSGSGGDARPVGESAVLIRAEQKMAMYLAEKIERRGRKIFGQEM</sequence>
<keyword evidence="3" id="KW-1185">Reference proteome</keyword>
<accession>A0A8H3FSX4</accession>
<dbReference type="OrthoDB" id="5446993at2759"/>
<evidence type="ECO:0000313" key="3">
    <source>
        <dbReference type="Proteomes" id="UP000664534"/>
    </source>
</evidence>
<reference evidence="2" key="1">
    <citation type="submission" date="2021-03" db="EMBL/GenBank/DDBJ databases">
        <authorList>
            <person name="Tagirdzhanova G."/>
        </authorList>
    </citation>
    <scope>NUCLEOTIDE SEQUENCE</scope>
</reference>